<sequence length="139" mass="16450">MLPENTDVLITKLENLEEYINDLDEYREIDSEKIVKDKLIFRYLTRTLYLAVDTMLDIGCCIISSERQENPGDNSQIIKILTEDNIVKKNEDNYIKLAEFRDSIGYDSKDIDPEILLMIIKENLSDLKAIFRWYKEYID</sequence>
<dbReference type="Pfam" id="PF01934">
    <property type="entry name" value="HepT-like"/>
    <property type="match status" value="1"/>
</dbReference>
<keyword evidence="3" id="KW-0378">Hydrolase</keyword>
<dbReference type="GO" id="GO:0110001">
    <property type="term" value="C:toxin-antitoxin complex"/>
    <property type="evidence" value="ECO:0007669"/>
    <property type="project" value="InterPro"/>
</dbReference>
<proteinExistence type="inferred from homology"/>
<organism evidence="5 6">
    <name type="scientific">Halanaerobium saccharolyticum</name>
    <dbReference type="NCBI Taxonomy" id="43595"/>
    <lineage>
        <taxon>Bacteria</taxon>
        <taxon>Bacillati</taxon>
        <taxon>Bacillota</taxon>
        <taxon>Clostridia</taxon>
        <taxon>Halanaerobiales</taxon>
        <taxon>Halanaerobiaceae</taxon>
        <taxon>Halanaerobium</taxon>
    </lineage>
</organism>
<accession>A0A4R6LZ20</accession>
<evidence type="ECO:0000313" key="5">
    <source>
        <dbReference type="EMBL" id="TDO94053.1"/>
    </source>
</evidence>
<reference evidence="5 6" key="1">
    <citation type="submission" date="2019-03" db="EMBL/GenBank/DDBJ databases">
        <title>Subsurface microbial communities from deep shales in Ohio and West Virginia, USA.</title>
        <authorList>
            <person name="Wrighton K."/>
        </authorList>
    </citation>
    <scope>NUCLEOTIDE SEQUENCE [LARGE SCALE GENOMIC DNA]</scope>
    <source>
        <strain evidence="5 6">MA284_T2</strain>
    </source>
</reference>
<comment type="caution">
    <text evidence="5">The sequence shown here is derived from an EMBL/GenBank/DDBJ whole genome shotgun (WGS) entry which is preliminary data.</text>
</comment>
<dbReference type="InterPro" id="IPR008201">
    <property type="entry name" value="HepT-like"/>
</dbReference>
<dbReference type="PANTHER" id="PTHR33397">
    <property type="entry name" value="UPF0331 PROTEIN YUTE"/>
    <property type="match status" value="1"/>
</dbReference>
<evidence type="ECO:0000256" key="4">
    <source>
        <dbReference type="ARBA" id="ARBA00024207"/>
    </source>
</evidence>
<evidence type="ECO:0000256" key="1">
    <source>
        <dbReference type="ARBA" id="ARBA00022649"/>
    </source>
</evidence>
<protein>
    <submittedName>
        <fullName evidence="5">Uncharacterized protein YutE (UPF0331/DUF86 family)</fullName>
    </submittedName>
</protein>
<dbReference type="EMBL" id="SNWX01000004">
    <property type="protein sequence ID" value="TDO94053.1"/>
    <property type="molecule type" value="Genomic_DNA"/>
</dbReference>
<dbReference type="InterPro" id="IPR052379">
    <property type="entry name" value="Type_VII_TA_RNase"/>
</dbReference>
<evidence type="ECO:0000256" key="3">
    <source>
        <dbReference type="ARBA" id="ARBA00022801"/>
    </source>
</evidence>
<dbReference type="RefSeq" id="WP_133514174.1">
    <property type="nucleotide sequence ID" value="NZ_SNWX01000004.1"/>
</dbReference>
<keyword evidence="1" id="KW-1277">Toxin-antitoxin system</keyword>
<comment type="similarity">
    <text evidence="4">Belongs to the HepT RNase toxin family.</text>
</comment>
<evidence type="ECO:0000256" key="2">
    <source>
        <dbReference type="ARBA" id="ARBA00022722"/>
    </source>
</evidence>
<dbReference type="GO" id="GO:0016787">
    <property type="term" value="F:hydrolase activity"/>
    <property type="evidence" value="ECO:0007669"/>
    <property type="project" value="UniProtKB-KW"/>
</dbReference>
<dbReference type="GO" id="GO:0004540">
    <property type="term" value="F:RNA nuclease activity"/>
    <property type="evidence" value="ECO:0007669"/>
    <property type="project" value="InterPro"/>
</dbReference>
<dbReference type="Gene3D" id="1.20.120.580">
    <property type="entry name" value="bsu32300-like"/>
    <property type="match status" value="1"/>
</dbReference>
<dbReference type="PANTHER" id="PTHR33397:SF5">
    <property type="entry name" value="RNASE YUTE-RELATED"/>
    <property type="match status" value="1"/>
</dbReference>
<dbReference type="Proteomes" id="UP000295064">
    <property type="component" value="Unassembled WGS sequence"/>
</dbReference>
<keyword evidence="2" id="KW-0540">Nuclease</keyword>
<gene>
    <name evidence="5" type="ORF">DFR79_10418</name>
</gene>
<dbReference type="InterPro" id="IPR037038">
    <property type="entry name" value="HepT-like_sf"/>
</dbReference>
<dbReference type="AlphaFoldDB" id="A0A4R6LZ20"/>
<name>A0A4R6LZ20_9FIRM</name>
<dbReference type="OrthoDB" id="9796612at2"/>
<evidence type="ECO:0000313" key="6">
    <source>
        <dbReference type="Proteomes" id="UP000295064"/>
    </source>
</evidence>
<dbReference type="NCBIfam" id="NF047751">
    <property type="entry name" value="HepT_toxin"/>
    <property type="match status" value="1"/>
</dbReference>